<dbReference type="InterPro" id="IPR003838">
    <property type="entry name" value="ABC3_permease_C"/>
</dbReference>
<feature type="transmembrane region" description="Helical" evidence="6">
    <location>
        <begin position="62"/>
        <end position="83"/>
    </location>
</feature>
<reference evidence="8" key="1">
    <citation type="submission" date="2012-10" db="EMBL/GenBank/DDBJ databases">
        <authorList>
            <person name="Sandrine L."/>
        </authorList>
    </citation>
    <scope>NUCLEOTIDE SEQUENCE</scope>
</reference>
<feature type="transmembrane region" description="Helical" evidence="6">
    <location>
        <begin position="21"/>
        <end position="42"/>
    </location>
</feature>
<accession>S0DFG6</accession>
<feature type="transmembrane region" description="Helical" evidence="6">
    <location>
        <begin position="588"/>
        <end position="608"/>
    </location>
</feature>
<feature type="transmembrane region" description="Helical" evidence="6">
    <location>
        <begin position="228"/>
        <end position="255"/>
    </location>
</feature>
<gene>
    <name evidence="9" type="ORF">BN138_738</name>
    <name evidence="8" type="ORF">BN138_88</name>
</gene>
<evidence type="ECO:0000256" key="6">
    <source>
        <dbReference type="SAM" id="Phobius"/>
    </source>
</evidence>
<feature type="transmembrane region" description="Helical" evidence="6">
    <location>
        <begin position="104"/>
        <end position="135"/>
    </location>
</feature>
<dbReference type="GO" id="GO:0005886">
    <property type="term" value="C:plasma membrane"/>
    <property type="evidence" value="ECO:0007669"/>
    <property type="project" value="UniProtKB-SubCell"/>
</dbReference>
<feature type="transmembrane region" description="Helical" evidence="6">
    <location>
        <begin position="202"/>
        <end position="222"/>
    </location>
</feature>
<dbReference type="Pfam" id="PF02687">
    <property type="entry name" value="FtsX"/>
    <property type="match status" value="1"/>
</dbReference>
<dbReference type="PANTHER" id="PTHR46795:SF3">
    <property type="entry name" value="ABC TRANSPORTER PERMEASE"/>
    <property type="match status" value="1"/>
</dbReference>
<feature type="transmembrane region" description="Helical" evidence="6">
    <location>
        <begin position="533"/>
        <end position="554"/>
    </location>
</feature>
<keyword evidence="5 6" id="KW-0472">Membrane</keyword>
<dbReference type="AlphaFoldDB" id="S0DFG6"/>
<evidence type="ECO:0000256" key="3">
    <source>
        <dbReference type="ARBA" id="ARBA00022692"/>
    </source>
</evidence>
<dbReference type="EMBL" id="HF548274">
    <property type="protein sequence ID" value="CCO20900.1"/>
    <property type="molecule type" value="Genomic_DNA"/>
</dbReference>
<evidence type="ECO:0000313" key="8">
    <source>
        <dbReference type="EMBL" id="CCO20900.1"/>
    </source>
</evidence>
<dbReference type="GO" id="GO:0055085">
    <property type="term" value="P:transmembrane transport"/>
    <property type="evidence" value="ECO:0007669"/>
    <property type="project" value="InterPro"/>
</dbReference>
<name>S0DFG6_9ZZZZ</name>
<evidence type="ECO:0000256" key="1">
    <source>
        <dbReference type="ARBA" id="ARBA00004651"/>
    </source>
</evidence>
<keyword evidence="4 6" id="KW-1133">Transmembrane helix</keyword>
<organism evidence="8">
    <name type="scientific">termite gut metagenome</name>
    <dbReference type="NCBI Taxonomy" id="433724"/>
    <lineage>
        <taxon>unclassified sequences</taxon>
        <taxon>metagenomes</taxon>
        <taxon>organismal metagenomes</taxon>
    </lineage>
</organism>
<evidence type="ECO:0000256" key="5">
    <source>
        <dbReference type="ARBA" id="ARBA00023136"/>
    </source>
</evidence>
<feature type="transmembrane region" description="Helical" evidence="6">
    <location>
        <begin position="614"/>
        <end position="643"/>
    </location>
</feature>
<dbReference type="EMBL" id="HF548310">
    <property type="protein sequence ID" value="CCO21550.1"/>
    <property type="molecule type" value="Genomic_DNA"/>
</dbReference>
<sequence>MRRGSFYPRLALGNLWRNRGTYAPYLLACAVSVFTFYTMLAINLNGALDNMRSEAIVKSFTLIGTIILAIFCGALIFYTNSFLVKRRKKELGLYSILGMEKRNIASILFFETLFVAAIALVLGLALGLLLSRLLYWVLLRMVRFPVLVNMPASPAALGLTAAFFGLVFLLALLSNLRQVRLADPIALLAGARQGEREPKASVFITVLGLLCVGAGYFLALYFTAPTEALMLFLLAAFLVIIGTYCLFTSGSIALLKLLRKNRRYYYQPKHFIAVSGMLYRMKQNAAGLASICVLSCMVLVTVSSTVSLNAGAEDSLLVQYPYEVQLLCNEPADGDPLLAAARQTAEATGTRLQTLQDYRTATYSVAEDAPGVFTAKEDVADLAQICLFELATLEDYNRSEGTNAQLAEGEALLFLTGGRYEGESLTAGGLPWRVTQLSTLGGSPAGTADLGRSFTLILPNAEAQAAVRAALGGPEPAPLKRSIAFNLAGSAEGKAAFLSAYNSFIGTTTTAQYFQYRNREDGRQDWYATNGGFLFLGVYFGVLFLMAATLIIYYKQISEGYDDAERFDILQKVGMGQHEVKQTINGQILTVFLLPLVVAVVHIAVAFFPVSRAMVIFGVINTPLLAAATALTVLAYALVYLLVFRRTATAYYRIVRRS</sequence>
<keyword evidence="3 6" id="KW-0812">Transmembrane</keyword>
<reference evidence="8" key="2">
    <citation type="journal article" date="2013" name="Biotechnol. Biofuels">
        <title>Mining for hemicellulases in the fungus-growing termite Pseudacanthotermes militaris using functional metagenomics.</title>
        <authorList>
            <person name="Bastien G."/>
            <person name="Arnal G."/>
            <person name="Bozonnet S."/>
            <person name="Laguerre S."/>
            <person name="Ferreira F."/>
            <person name="Faure R."/>
            <person name="Henrissat B."/>
            <person name="Lefevre F."/>
            <person name="Robe P."/>
            <person name="Bouchez O."/>
            <person name="Noirot C."/>
            <person name="Dumon C."/>
            <person name="O'Donohue M."/>
        </authorList>
    </citation>
    <scope>NUCLEOTIDE SEQUENCE</scope>
</reference>
<keyword evidence="2" id="KW-1003">Cell membrane</keyword>
<dbReference type="PIRSF" id="PIRSF018968">
    <property type="entry name" value="ABC_permease_BceB"/>
    <property type="match status" value="1"/>
</dbReference>
<feature type="transmembrane region" description="Helical" evidence="6">
    <location>
        <begin position="155"/>
        <end position="173"/>
    </location>
</feature>
<dbReference type="InterPro" id="IPR027022">
    <property type="entry name" value="ABC_permease_BceB-typ"/>
</dbReference>
<evidence type="ECO:0000256" key="2">
    <source>
        <dbReference type="ARBA" id="ARBA00022475"/>
    </source>
</evidence>
<evidence type="ECO:0000256" key="4">
    <source>
        <dbReference type="ARBA" id="ARBA00022989"/>
    </source>
</evidence>
<evidence type="ECO:0000313" key="9">
    <source>
        <dbReference type="EMBL" id="CCO21550.1"/>
    </source>
</evidence>
<evidence type="ECO:0000259" key="7">
    <source>
        <dbReference type="Pfam" id="PF02687"/>
    </source>
</evidence>
<comment type="subcellular location">
    <subcellularLocation>
        <location evidence="1">Cell membrane</location>
        <topology evidence="1">Multi-pass membrane protein</topology>
    </subcellularLocation>
</comment>
<feature type="transmembrane region" description="Helical" evidence="6">
    <location>
        <begin position="285"/>
        <end position="306"/>
    </location>
</feature>
<protein>
    <submittedName>
        <fullName evidence="9">Putative ATPbinding transport protein</fullName>
    </submittedName>
</protein>
<proteinExistence type="predicted"/>
<dbReference type="InterPro" id="IPR052536">
    <property type="entry name" value="ABC-4_Integral_Memb_Prot"/>
</dbReference>
<feature type="domain" description="ABC3 transporter permease C-terminal" evidence="7">
    <location>
        <begin position="65"/>
        <end position="177"/>
    </location>
</feature>
<dbReference type="PANTHER" id="PTHR46795">
    <property type="entry name" value="ABC TRANSPORTER PERMEASE-RELATED-RELATED"/>
    <property type="match status" value="1"/>
</dbReference>